<keyword evidence="7" id="KW-0560">Oxidoreductase</keyword>
<gene>
    <name evidence="7" type="ORF">FXF47_03630</name>
</gene>
<dbReference type="AlphaFoldDB" id="A0A5D0MEI3"/>
<name>A0A5D0MEI3_9BACT</name>
<keyword evidence="2 5" id="KW-0813">Transport</keyword>
<dbReference type="PANTHER" id="PTHR11993:SF10">
    <property type="entry name" value="NADH DEHYDROGENASE [UBIQUINONE] IRON-SULFUR PROTEIN 2, MITOCHONDRIAL"/>
    <property type="match status" value="1"/>
</dbReference>
<keyword evidence="8" id="KW-1185">Reference proteome</keyword>
<dbReference type="GO" id="GO:0048038">
    <property type="term" value="F:quinone binding"/>
    <property type="evidence" value="ECO:0007669"/>
    <property type="project" value="InterPro"/>
</dbReference>
<evidence type="ECO:0000256" key="3">
    <source>
        <dbReference type="ARBA" id="ARBA00022967"/>
    </source>
</evidence>
<dbReference type="InterPro" id="IPR014029">
    <property type="entry name" value="NADH_UbQ_OxRdtase_49kDa_CS"/>
</dbReference>
<dbReference type="EMBL" id="VSIX01000033">
    <property type="protein sequence ID" value="TYB31416.1"/>
    <property type="molecule type" value="Genomic_DNA"/>
</dbReference>
<evidence type="ECO:0000256" key="1">
    <source>
        <dbReference type="ARBA" id="ARBA00005769"/>
    </source>
</evidence>
<evidence type="ECO:0000256" key="4">
    <source>
        <dbReference type="ARBA" id="ARBA00023027"/>
    </source>
</evidence>
<protein>
    <submittedName>
        <fullName evidence="7">NADH-quinone oxidoreductase subunit D</fullName>
        <ecNumber evidence="7">1.6.5.11</ecNumber>
    </submittedName>
</protein>
<proteinExistence type="inferred from homology"/>
<sequence length="366" mass="41692">MKEVKLFHGPNHPGMHGNFSVHLTVDGDTVKKAKPNPGMLHRGFEKLMERRLWMSNIALIPRVCVPEPDINETVYSMAVEKIEELEVPERAKYLRVIILELARIAVHMMSIGGIGGPTGVYTAPNWALNERDMILDIFEKITGHRIYHMYIVPGGVRQDINEEILEFIENTINDIESRLKDYYEIIFESPIIHKRLKGTAPLTKEQALDWGVTGPGLRSTGVKYDVRKKFPYLVYDKLDFDIPIAEESDAYTRLYLKYLEVKQSIKIIRQVLSDIPKGKVRNKLMGTALKWKIKEGEAYGKVESSRGEFGYYIVSTGGRYPYRIQVRGASYPQGLYGIEAGLPGTRLEDVSIWLDTMGVCSPEVDR</sequence>
<dbReference type="NCBIfam" id="NF004739">
    <property type="entry name" value="PRK06075.1"/>
    <property type="match status" value="1"/>
</dbReference>
<evidence type="ECO:0000256" key="5">
    <source>
        <dbReference type="RuleBase" id="RU003685"/>
    </source>
</evidence>
<dbReference type="GO" id="GO:0016651">
    <property type="term" value="F:oxidoreductase activity, acting on NAD(P)H"/>
    <property type="evidence" value="ECO:0007669"/>
    <property type="project" value="InterPro"/>
</dbReference>
<dbReference type="Pfam" id="PF00346">
    <property type="entry name" value="Complex1_49kDa"/>
    <property type="match status" value="2"/>
</dbReference>
<evidence type="ECO:0000256" key="2">
    <source>
        <dbReference type="ARBA" id="ARBA00022448"/>
    </source>
</evidence>
<evidence type="ECO:0000313" key="7">
    <source>
        <dbReference type="EMBL" id="TYB31416.1"/>
    </source>
</evidence>
<dbReference type="PROSITE" id="PS00535">
    <property type="entry name" value="COMPLEX1_49K"/>
    <property type="match status" value="1"/>
</dbReference>
<dbReference type="GO" id="GO:0051287">
    <property type="term" value="F:NAD binding"/>
    <property type="evidence" value="ECO:0007669"/>
    <property type="project" value="InterPro"/>
</dbReference>
<comment type="caution">
    <text evidence="7">The sequence shown here is derived from an EMBL/GenBank/DDBJ whole genome shotgun (WGS) entry which is preliminary data.</text>
</comment>
<keyword evidence="4 5" id="KW-0520">NAD</keyword>
<dbReference type="InterPro" id="IPR022885">
    <property type="entry name" value="NDH1_su_D/H"/>
</dbReference>
<keyword evidence="3 5" id="KW-1278">Translocase</keyword>
<dbReference type="SUPFAM" id="SSF56762">
    <property type="entry name" value="HydB/Nqo4-like"/>
    <property type="match status" value="1"/>
</dbReference>
<evidence type="ECO:0000313" key="8">
    <source>
        <dbReference type="Proteomes" id="UP000324143"/>
    </source>
</evidence>
<feature type="domain" description="NADH-quinone oxidoreductase subunit D" evidence="6">
    <location>
        <begin position="290"/>
        <end position="366"/>
    </location>
</feature>
<dbReference type="EC" id="1.6.5.11" evidence="7"/>
<evidence type="ECO:0000259" key="6">
    <source>
        <dbReference type="Pfam" id="PF00346"/>
    </source>
</evidence>
<reference evidence="7" key="1">
    <citation type="submission" date="2019-08" db="EMBL/GenBank/DDBJ databases">
        <title>Genomic characterization of a novel candidate phylum (ARYD3) from a high temperature, high salinity tertiary oil reservoir in north central Oklahoma, USA.</title>
        <authorList>
            <person name="Youssef N.H."/>
            <person name="Yadav A."/>
            <person name="Elshahed M.S."/>
        </authorList>
    </citation>
    <scope>NUCLEOTIDE SEQUENCE [LARGE SCALE GENOMIC DNA]</scope>
    <source>
        <strain evidence="7">ARYD3</strain>
    </source>
</reference>
<dbReference type="PANTHER" id="PTHR11993">
    <property type="entry name" value="NADH-UBIQUINONE OXIDOREDUCTASE 49 KDA SUBUNIT"/>
    <property type="match status" value="1"/>
</dbReference>
<comment type="similarity">
    <text evidence="1 5">Belongs to the complex I 49 kDa subunit family.</text>
</comment>
<accession>A0A5D0MEI3</accession>
<dbReference type="Gene3D" id="1.10.645.10">
    <property type="entry name" value="Cytochrome-c3 Hydrogenase, chain B"/>
    <property type="match status" value="1"/>
</dbReference>
<feature type="domain" description="NADH-quinone oxidoreductase subunit D" evidence="6">
    <location>
        <begin position="119"/>
        <end position="283"/>
    </location>
</feature>
<dbReference type="InterPro" id="IPR029014">
    <property type="entry name" value="NiFe-Hase_large"/>
</dbReference>
<organism evidence="7 8">
    <name type="scientific">Candidatus Mcinerneyibacterium aminivorans</name>
    <dbReference type="NCBI Taxonomy" id="2703815"/>
    <lineage>
        <taxon>Bacteria</taxon>
        <taxon>Candidatus Macinerneyibacteriota</taxon>
        <taxon>Candidatus Mcinerneyibacteria</taxon>
        <taxon>Candidatus Mcinerneyibacteriales</taxon>
        <taxon>Candidatus Mcinerneyibacteriaceae</taxon>
        <taxon>Candidatus Mcinerneyibacterium</taxon>
    </lineage>
</organism>
<dbReference type="Proteomes" id="UP000324143">
    <property type="component" value="Unassembled WGS sequence"/>
</dbReference>
<dbReference type="InterPro" id="IPR001135">
    <property type="entry name" value="NADH_Q_OxRdtase_suD"/>
</dbReference>